<keyword evidence="1" id="KW-0472">Membrane</keyword>
<evidence type="ECO:0000313" key="3">
    <source>
        <dbReference type="Proteomes" id="UP001519343"/>
    </source>
</evidence>
<sequence>MVFTRNMFAALILSTLLAIMLSIFFQGSMQKNEMLQPVFKISQPIVLDQTNLVDIMTQVNSQMAITRVQWQNHNLSVDYKVTADKPVYVNDIYDELYQSVYTAYLLTSNVQGLYVRVLYEEKGNEEVLIALSAERSNQLLEELSSVSAEKDKKALLHKLTNISFGVLWQEKIQK</sequence>
<dbReference type="EMBL" id="JAGGKT010000011">
    <property type="protein sequence ID" value="MBP1933457.1"/>
    <property type="molecule type" value="Genomic_DNA"/>
</dbReference>
<name>A0ABS4GTT4_9BACL</name>
<accession>A0ABS4GTT4</accession>
<keyword evidence="3" id="KW-1185">Reference proteome</keyword>
<protein>
    <submittedName>
        <fullName evidence="2">Uncharacterized protein</fullName>
    </submittedName>
</protein>
<organism evidence="2 3">
    <name type="scientific">Ammoniphilus resinae</name>
    <dbReference type="NCBI Taxonomy" id="861532"/>
    <lineage>
        <taxon>Bacteria</taxon>
        <taxon>Bacillati</taxon>
        <taxon>Bacillota</taxon>
        <taxon>Bacilli</taxon>
        <taxon>Bacillales</taxon>
        <taxon>Paenibacillaceae</taxon>
        <taxon>Aneurinibacillus group</taxon>
        <taxon>Ammoniphilus</taxon>
    </lineage>
</organism>
<feature type="transmembrane region" description="Helical" evidence="1">
    <location>
        <begin position="6"/>
        <end position="25"/>
    </location>
</feature>
<dbReference type="RefSeq" id="WP_209811471.1">
    <property type="nucleotide sequence ID" value="NZ_JAGGKT010000011.1"/>
</dbReference>
<proteinExistence type="predicted"/>
<gene>
    <name evidence="2" type="ORF">J2Z37_003470</name>
</gene>
<reference evidence="2 3" key="1">
    <citation type="submission" date="2021-03" db="EMBL/GenBank/DDBJ databases">
        <title>Genomic Encyclopedia of Type Strains, Phase IV (KMG-IV): sequencing the most valuable type-strain genomes for metagenomic binning, comparative biology and taxonomic classification.</title>
        <authorList>
            <person name="Goeker M."/>
        </authorList>
    </citation>
    <scope>NUCLEOTIDE SEQUENCE [LARGE SCALE GENOMIC DNA]</scope>
    <source>
        <strain evidence="2 3">DSM 24738</strain>
    </source>
</reference>
<evidence type="ECO:0000313" key="2">
    <source>
        <dbReference type="EMBL" id="MBP1933457.1"/>
    </source>
</evidence>
<evidence type="ECO:0000256" key="1">
    <source>
        <dbReference type="SAM" id="Phobius"/>
    </source>
</evidence>
<comment type="caution">
    <text evidence="2">The sequence shown here is derived from an EMBL/GenBank/DDBJ whole genome shotgun (WGS) entry which is preliminary data.</text>
</comment>
<keyword evidence="1" id="KW-1133">Transmembrane helix</keyword>
<keyword evidence="1" id="KW-0812">Transmembrane</keyword>
<dbReference type="Proteomes" id="UP001519343">
    <property type="component" value="Unassembled WGS sequence"/>
</dbReference>